<dbReference type="InterPro" id="IPR035915">
    <property type="entry name" value="Plakin_repeat_sf"/>
</dbReference>
<feature type="region of interest" description="Disordered" evidence="1">
    <location>
        <begin position="1047"/>
        <end position="1100"/>
    </location>
</feature>
<feature type="compositionally biased region" description="Basic residues" evidence="1">
    <location>
        <begin position="1063"/>
        <end position="1073"/>
    </location>
</feature>
<feature type="region of interest" description="Disordered" evidence="1">
    <location>
        <begin position="109"/>
        <end position="195"/>
    </location>
</feature>
<reference evidence="3" key="1">
    <citation type="submission" date="2016-11" db="UniProtKB">
        <authorList>
            <consortium name="WormBaseParasite"/>
        </authorList>
    </citation>
    <scope>IDENTIFICATION</scope>
</reference>
<evidence type="ECO:0000313" key="2">
    <source>
        <dbReference type="Proteomes" id="UP000095280"/>
    </source>
</evidence>
<feature type="region of interest" description="Disordered" evidence="1">
    <location>
        <begin position="1113"/>
        <end position="1140"/>
    </location>
</feature>
<feature type="compositionally biased region" description="Low complexity" evidence="1">
    <location>
        <begin position="109"/>
        <end position="132"/>
    </location>
</feature>
<feature type="compositionally biased region" description="Polar residues" evidence="1">
    <location>
        <begin position="185"/>
        <end position="194"/>
    </location>
</feature>
<feature type="region of interest" description="Disordered" evidence="1">
    <location>
        <begin position="826"/>
        <end position="850"/>
    </location>
</feature>
<proteinExistence type="predicted"/>
<evidence type="ECO:0000256" key="1">
    <source>
        <dbReference type="SAM" id="MobiDB-lite"/>
    </source>
</evidence>
<name>A0A1I8F3H1_9PLAT</name>
<dbReference type="SUPFAM" id="SSF75399">
    <property type="entry name" value="Plakin repeat"/>
    <property type="match status" value="1"/>
</dbReference>
<feature type="region of interest" description="Disordered" evidence="1">
    <location>
        <begin position="1191"/>
        <end position="1235"/>
    </location>
</feature>
<feature type="region of interest" description="Disordered" evidence="1">
    <location>
        <begin position="462"/>
        <end position="495"/>
    </location>
</feature>
<organism evidence="2 3">
    <name type="scientific">Macrostomum lignano</name>
    <dbReference type="NCBI Taxonomy" id="282301"/>
    <lineage>
        <taxon>Eukaryota</taxon>
        <taxon>Metazoa</taxon>
        <taxon>Spiralia</taxon>
        <taxon>Lophotrochozoa</taxon>
        <taxon>Platyhelminthes</taxon>
        <taxon>Rhabditophora</taxon>
        <taxon>Macrostomorpha</taxon>
        <taxon>Macrostomida</taxon>
        <taxon>Macrostomidae</taxon>
        <taxon>Macrostomum</taxon>
    </lineage>
</organism>
<feature type="compositionally biased region" description="Acidic residues" evidence="1">
    <location>
        <begin position="1198"/>
        <end position="1207"/>
    </location>
</feature>
<dbReference type="WBParaSite" id="maker-unitig_18529-snap-gene-0.1-mRNA-1">
    <property type="protein sequence ID" value="maker-unitig_18529-snap-gene-0.1-mRNA-1"/>
    <property type="gene ID" value="maker-unitig_18529-snap-gene-0.1"/>
</dbReference>
<accession>A0A1I8F3H1</accession>
<sequence>IAGLDELRRQVDWQREFCQSANDTVAEAAACGAIGDGLPESDERPTPPLLTELEAACTDLTGGARSVDFAIWRPGWPSPIHRIRARRSRGEIRRRGDLRARLIRRYAAAGGRSTSGSPAAAHRPRPACAAWRSAGPPTSAWPAACSTRPKPPRPLPPTRRGEARPGQPGRHHHRRLGTEFLDQRPGQSAESTASRLRAVDGLREQLDRAAGEANSPPRLIKPCLRQQFFDGNPGSLSGQLLCQWSQPAHQSDSRSAPHRRSNVSGVAFVVRRDIVDCKHNGNNNLLAAGRLPAHPWCRPRRVRGAQPPSRGGLAAALWRRRRLALRRRHLLSRLAGLRSGSRSSSTLATSAEQRRAALAAVEREVEQQLTDEATESINDDEASKKLRAELELCRRSCQSSLAGSQAEDSADTRNGSLSDAVAELEIRLTAAEALAFTEVAGFPLTQAQMDRSLEALTPCKTASASSSEQLSSPPLLPQQPRQPLRQPTPQSPGVGAICQHRWEPRLRTLRACSGDFVAYQQLVQDCAVWLAGCRQKLRNLQSAGRPAAHSSLEPLCRSFERALALRQSLRSARPDIDALNTAGGALAAAAQRYEAVDGGGGGSGGNAQQLAEELARVNADYAACVAGAEAAIASLRTGILQPAGLDPAASAVKEASEQQQQLQTVDSADPDDAGLVRARTRGHFGGADSASVRLGLSRLLDSGLARPGGVLDPCSGRLLTFAQAAAGAGSLLDTGVKEVVASSDAGKMTLAEACSAGVVDLATGRMRDFNTGDWLDFPEARRRGPAAAAGLLQSGNGENDGADLPRLLSDGVIDREQKALVLDCASSTGGGIERQSPERSASTRPPDADCRLQCQPEPQPLTVALAESRVLLHSEEVAVPFPDAVAQLPCSGARWTWLPAGSVGLPLATAVHRGLVSEQAAAALNAGSGLRRHQQSDGAELTVLEAAQAGVFDARQGQVVDSQSGAVYTIQEAASGSLLTADKAMLLMQLSCPVLLTSSVVMRPLDRARVSRARLAGPASVLNPVTQEAVTFEEAVKLGIVDPDHDQGVYVNHRTGRDQPAAGRRRRTHRSGRGRADPAPARSAAAPLRTGRGGGRAGQAAIGWAGRPVVEGEADSEAIVRPSAPASNASSTGPEYEFGGGLTSADSGLCCCAHKTPAPARAEQSAEQPLVESREPANQLHSTPIVAKAAAAAKETDETGDSVEEDAVSSMASQMLSESAVPRLPPATGRRRRPPTTAAAAAAAAAAALRAAVAPPADEAAEIGEPIPGERNCIIDCIWHEHRGTGLELHITSQMLINGDTIDWISFADAIRRRSLFATVITVGRDGLLLIERFRNRREPPL</sequence>
<dbReference type="Gene3D" id="3.90.1290.10">
    <property type="entry name" value="Plakin repeat"/>
    <property type="match status" value="1"/>
</dbReference>
<evidence type="ECO:0000313" key="3">
    <source>
        <dbReference type="WBParaSite" id="maker-unitig_18529-snap-gene-0.1-mRNA-1"/>
    </source>
</evidence>
<feature type="compositionally biased region" description="Low complexity" evidence="1">
    <location>
        <begin position="1077"/>
        <end position="1090"/>
    </location>
</feature>
<protein>
    <submittedName>
        <fullName evidence="3">RING-type domain-containing protein</fullName>
    </submittedName>
</protein>
<feature type="compositionally biased region" description="Low complexity" evidence="1">
    <location>
        <begin position="465"/>
        <end position="492"/>
    </location>
</feature>
<dbReference type="Proteomes" id="UP000095280">
    <property type="component" value="Unplaced"/>
</dbReference>
<keyword evidence="2" id="KW-1185">Reference proteome</keyword>